<dbReference type="PANTHER" id="PTHR31616">
    <property type="entry name" value="TREHALASE"/>
    <property type="match status" value="1"/>
</dbReference>
<comment type="caution">
    <text evidence="2">The sequence shown here is derived from an EMBL/GenBank/DDBJ whole genome shotgun (WGS) entry which is preliminary data.</text>
</comment>
<name>W4VAH4_9FIRM</name>
<dbReference type="InterPro" id="IPR011613">
    <property type="entry name" value="GH15-like"/>
</dbReference>
<dbReference type="GO" id="GO:0004553">
    <property type="term" value="F:hydrolase activity, hydrolyzing O-glycosyl compounds"/>
    <property type="evidence" value="ECO:0007669"/>
    <property type="project" value="UniProtKB-ARBA"/>
</dbReference>
<dbReference type="Gene3D" id="1.50.10.10">
    <property type="match status" value="1"/>
</dbReference>
<dbReference type="STRING" id="1294263.JCM21531_3372"/>
<dbReference type="AlphaFoldDB" id="W4VAH4"/>
<dbReference type="InterPro" id="IPR008928">
    <property type="entry name" value="6-hairpin_glycosidase_sf"/>
</dbReference>
<evidence type="ECO:0000313" key="3">
    <source>
        <dbReference type="Proteomes" id="UP000019109"/>
    </source>
</evidence>
<dbReference type="Pfam" id="PF00723">
    <property type="entry name" value="Glyco_hydro_15"/>
    <property type="match status" value="1"/>
</dbReference>
<dbReference type="Proteomes" id="UP000019109">
    <property type="component" value="Unassembled WGS sequence"/>
</dbReference>
<accession>W4VAH4</accession>
<keyword evidence="3" id="KW-1185">Reference proteome</keyword>
<evidence type="ECO:0000313" key="2">
    <source>
        <dbReference type="EMBL" id="GAE89808.1"/>
    </source>
</evidence>
<gene>
    <name evidence="2" type="ORF">JCM21531_3372</name>
</gene>
<protein>
    <submittedName>
        <fullName evidence="2">Glucoamylase</fullName>
    </submittedName>
</protein>
<dbReference type="PANTHER" id="PTHR31616:SF0">
    <property type="entry name" value="GLUCAN 1,4-ALPHA-GLUCOSIDASE"/>
    <property type="match status" value="1"/>
</dbReference>
<sequence length="203" mass="23187">MGLQVDETGTLIWGMLKHYEVTKNKDFLKSMWESIKKGVEFLTRFIDSDTGLPAPSYDLWEERVGEHTYSSAAVYGGIKAGAEAARILGAPEELIKKWEKAASDMKASIEKNLWRDEAGRFIRSVRTKLNPWGSEHSPYTTIIKVNEKGYFRDVTLEDWTIDVSLLGVSIPFGVFDTQDERVRKTVEAIESSYFPPCWRNKKI</sequence>
<organism evidence="2 3">
    <name type="scientific">Acetivibrio straminisolvens JCM 21531</name>
    <dbReference type="NCBI Taxonomy" id="1294263"/>
    <lineage>
        <taxon>Bacteria</taxon>
        <taxon>Bacillati</taxon>
        <taxon>Bacillota</taxon>
        <taxon>Clostridia</taxon>
        <taxon>Eubacteriales</taxon>
        <taxon>Oscillospiraceae</taxon>
        <taxon>Acetivibrio</taxon>
    </lineage>
</organism>
<dbReference type="InterPro" id="IPR012341">
    <property type="entry name" value="6hp_glycosidase-like_sf"/>
</dbReference>
<reference evidence="2" key="1">
    <citation type="journal article" date="2014" name="Genome Announc.">
        <title>Draft Genome Sequence of Clostridium straminisolvens Strain JCM 21531T, Isolated from a Cellulose-Degrading Bacterial Community.</title>
        <authorList>
            <person name="Yuki M."/>
            <person name="Oshima K."/>
            <person name="Suda W."/>
            <person name="Sakamoto M."/>
            <person name="Kitamura K."/>
            <person name="Iida T."/>
            <person name="Hattori M."/>
            <person name="Ohkuma M."/>
        </authorList>
    </citation>
    <scope>NUCLEOTIDE SEQUENCE [LARGE SCALE GENOMIC DNA]</scope>
    <source>
        <strain evidence="2">JCM 21531</strain>
    </source>
</reference>
<dbReference type="SUPFAM" id="SSF48208">
    <property type="entry name" value="Six-hairpin glycosidases"/>
    <property type="match status" value="1"/>
</dbReference>
<evidence type="ECO:0000259" key="1">
    <source>
        <dbReference type="Pfam" id="PF00723"/>
    </source>
</evidence>
<feature type="domain" description="GH15-like" evidence="1">
    <location>
        <begin position="2"/>
        <end position="127"/>
    </location>
</feature>
<proteinExistence type="predicted"/>
<dbReference type="EMBL" id="BAVR01000047">
    <property type="protein sequence ID" value="GAE89808.1"/>
    <property type="molecule type" value="Genomic_DNA"/>
</dbReference>
<dbReference type="GO" id="GO:0005975">
    <property type="term" value="P:carbohydrate metabolic process"/>
    <property type="evidence" value="ECO:0007669"/>
    <property type="project" value="InterPro"/>
</dbReference>